<feature type="region of interest" description="Disordered" evidence="4">
    <location>
        <begin position="1"/>
        <end position="27"/>
    </location>
</feature>
<sequence>MRTRSQRNPSTSLGTANTKSHSARADSLPSVEWDRADVDHMEFDVSTSTYYVFLRWPNGDVSEHSREEAYAKCPQQMLRFYIRHIKLV</sequence>
<protein>
    <recommendedName>
        <fullName evidence="5">Chromo shadow domain-containing protein</fullName>
    </recommendedName>
</protein>
<dbReference type="GO" id="GO:0005634">
    <property type="term" value="C:nucleus"/>
    <property type="evidence" value="ECO:0007669"/>
    <property type="project" value="UniProtKB-SubCell"/>
</dbReference>
<dbReference type="OrthoDB" id="433924at2759"/>
<feature type="compositionally biased region" description="Polar residues" evidence="4">
    <location>
        <begin position="1"/>
        <end position="20"/>
    </location>
</feature>
<dbReference type="EMBL" id="LYXU01000175">
    <property type="protein sequence ID" value="OBS15122.1"/>
    <property type="molecule type" value="Genomic_DNA"/>
</dbReference>
<evidence type="ECO:0000256" key="4">
    <source>
        <dbReference type="SAM" id="MobiDB-lite"/>
    </source>
</evidence>
<organism evidence="7 11">
    <name type="scientific">Fusarium poae</name>
    <dbReference type="NCBI Taxonomy" id="36050"/>
    <lineage>
        <taxon>Eukaryota</taxon>
        <taxon>Fungi</taxon>
        <taxon>Dikarya</taxon>
        <taxon>Ascomycota</taxon>
        <taxon>Pezizomycotina</taxon>
        <taxon>Sordariomycetes</taxon>
        <taxon>Hypocreomycetidae</taxon>
        <taxon>Hypocreales</taxon>
        <taxon>Nectriaceae</taxon>
        <taxon>Fusarium</taxon>
    </lineage>
</organism>
<reference evidence="7 11" key="1">
    <citation type="submission" date="2016-06" db="EMBL/GenBank/DDBJ databases">
        <title>Living apart together: crosstalk between the core and supernumerary genomes in a fungal plant pathogen.</title>
        <authorList>
            <person name="Vanheule A."/>
            <person name="Audenaert K."/>
            <person name="Warris S."/>
            <person name="Van De Geest H."/>
            <person name="Schijlen E."/>
            <person name="Hofte M."/>
            <person name="De Saeger S."/>
            <person name="Haesaert G."/>
            <person name="Waalwijk C."/>
            <person name="Van Der Lee T."/>
        </authorList>
    </citation>
    <scope>NUCLEOTIDE SEQUENCE [LARGE SCALE GENOMIC DNA]</scope>
    <source>
        <strain evidence="7 11">2516</strain>
    </source>
</reference>
<keyword evidence="3" id="KW-0539">Nucleus</keyword>
<dbReference type="InterPro" id="IPR008251">
    <property type="entry name" value="Chromo_shadow_dom"/>
</dbReference>
<evidence type="ECO:0000313" key="10">
    <source>
        <dbReference type="EMBL" id="OBS16358.1"/>
    </source>
</evidence>
<gene>
    <name evidence="10" type="ORF">FPOA_12980</name>
    <name evidence="9" type="ORF">FPOA_12984</name>
    <name evidence="8" type="ORF">FPOA_13094</name>
    <name evidence="7" type="ORF">FPOA_13288</name>
    <name evidence="6" type="ORF">FPOA_13996</name>
</gene>
<evidence type="ECO:0000313" key="6">
    <source>
        <dbReference type="EMBL" id="OBS15122.1"/>
    </source>
</evidence>
<accession>A0A1B8A675</accession>
<evidence type="ECO:0000256" key="2">
    <source>
        <dbReference type="ARBA" id="ARBA00011353"/>
    </source>
</evidence>
<comment type="caution">
    <text evidence="7">The sequence shown here is derived from an EMBL/GenBank/DDBJ whole genome shotgun (WGS) entry which is preliminary data.</text>
</comment>
<evidence type="ECO:0000259" key="5">
    <source>
        <dbReference type="Pfam" id="PF01393"/>
    </source>
</evidence>
<evidence type="ECO:0000256" key="3">
    <source>
        <dbReference type="ARBA" id="ARBA00023242"/>
    </source>
</evidence>
<dbReference type="AlphaFoldDB" id="A0A1B8A675"/>
<dbReference type="Gene3D" id="2.40.50.40">
    <property type="match status" value="1"/>
</dbReference>
<dbReference type="Pfam" id="PF01393">
    <property type="entry name" value="Chromo_shadow"/>
    <property type="match status" value="1"/>
</dbReference>
<feature type="domain" description="Chromo shadow" evidence="5">
    <location>
        <begin position="49"/>
        <end position="86"/>
    </location>
</feature>
<comment type="subcellular location">
    <subcellularLocation>
        <location evidence="1">Nucleus</location>
    </subcellularLocation>
</comment>
<evidence type="ECO:0000313" key="8">
    <source>
        <dbReference type="EMBL" id="OBS16207.1"/>
    </source>
</evidence>
<name>A0A1B8A675_FUSPO</name>
<dbReference type="Proteomes" id="UP000091967">
    <property type="component" value="Unassembled WGS sequence"/>
</dbReference>
<dbReference type="EMBL" id="LYXU01000118">
    <property type="protein sequence ID" value="OBS15972.1"/>
    <property type="molecule type" value="Genomic_DNA"/>
</dbReference>
<evidence type="ECO:0000313" key="9">
    <source>
        <dbReference type="EMBL" id="OBS16350.1"/>
    </source>
</evidence>
<evidence type="ECO:0000256" key="1">
    <source>
        <dbReference type="ARBA" id="ARBA00004123"/>
    </source>
</evidence>
<keyword evidence="11" id="KW-1185">Reference proteome</keyword>
<dbReference type="EMBL" id="LYXU01000102">
    <property type="protein sequence ID" value="OBS16350.1"/>
    <property type="molecule type" value="Genomic_DNA"/>
</dbReference>
<evidence type="ECO:0000313" key="11">
    <source>
        <dbReference type="Proteomes" id="UP000091967"/>
    </source>
</evidence>
<dbReference type="InterPro" id="IPR016197">
    <property type="entry name" value="Chromo-like_dom_sf"/>
</dbReference>
<comment type="subunit">
    <text evidence="2">Component of the NuA4 histone acetyltransferase complex.</text>
</comment>
<proteinExistence type="predicted"/>
<evidence type="ECO:0000313" key="7">
    <source>
        <dbReference type="EMBL" id="OBS15972.1"/>
    </source>
</evidence>
<dbReference type="EMBL" id="LYXU01000101">
    <property type="protein sequence ID" value="OBS16358.1"/>
    <property type="molecule type" value="Genomic_DNA"/>
</dbReference>
<dbReference type="EMBL" id="LYXU01000109">
    <property type="protein sequence ID" value="OBS16207.1"/>
    <property type="molecule type" value="Genomic_DNA"/>
</dbReference>
<dbReference type="SUPFAM" id="SSF54160">
    <property type="entry name" value="Chromo domain-like"/>
    <property type="match status" value="1"/>
</dbReference>